<dbReference type="Pfam" id="PF00072">
    <property type="entry name" value="Response_reg"/>
    <property type="match status" value="1"/>
</dbReference>
<keyword evidence="7" id="KW-1185">Reference proteome</keyword>
<dbReference type="SMART" id="SM00850">
    <property type="entry name" value="LytTR"/>
    <property type="match status" value="1"/>
</dbReference>
<dbReference type="PANTHER" id="PTHR48111">
    <property type="entry name" value="REGULATOR OF RPOS"/>
    <property type="match status" value="1"/>
</dbReference>
<feature type="domain" description="Response regulatory" evidence="4">
    <location>
        <begin position="6"/>
        <end position="118"/>
    </location>
</feature>
<evidence type="ECO:0000313" key="7">
    <source>
        <dbReference type="Proteomes" id="UP001516472"/>
    </source>
</evidence>
<feature type="modified residue" description="4-aspartylphosphate" evidence="2">
    <location>
        <position position="57"/>
    </location>
</feature>
<reference evidence="6 7" key="1">
    <citation type="submission" date="2020-02" db="EMBL/GenBank/DDBJ databases">
        <authorList>
            <person name="Babadi Z.K."/>
            <person name="Risdian C."/>
            <person name="Ebrahimipour G.H."/>
            <person name="Wink J."/>
        </authorList>
    </citation>
    <scope>NUCLEOTIDE SEQUENCE [LARGE SCALE GENOMIC DNA]</scope>
    <source>
        <strain evidence="6 7">ZKHCc1 1396</strain>
    </source>
</reference>
<keyword evidence="2" id="KW-0597">Phosphoprotein</keyword>
<evidence type="ECO:0000259" key="5">
    <source>
        <dbReference type="PROSITE" id="PS50930"/>
    </source>
</evidence>
<dbReference type="EMBL" id="JAAIYO010000001">
    <property type="protein sequence ID" value="MBE4747575.1"/>
    <property type="molecule type" value="Genomic_DNA"/>
</dbReference>
<keyword evidence="1" id="KW-0238">DNA-binding</keyword>
<dbReference type="InterPro" id="IPR001789">
    <property type="entry name" value="Sig_transdc_resp-reg_receiver"/>
</dbReference>
<feature type="compositionally biased region" description="Low complexity" evidence="3">
    <location>
        <begin position="120"/>
        <end position="134"/>
    </location>
</feature>
<dbReference type="PANTHER" id="PTHR48111:SF69">
    <property type="entry name" value="RESPONSE REGULATOR RECEIVER"/>
    <property type="match status" value="1"/>
</dbReference>
<accession>A0ABR9PI45</accession>
<evidence type="ECO:0000259" key="4">
    <source>
        <dbReference type="PROSITE" id="PS50110"/>
    </source>
</evidence>
<dbReference type="InterPro" id="IPR039420">
    <property type="entry name" value="WalR-like"/>
</dbReference>
<proteinExistence type="predicted"/>
<dbReference type="RefSeq" id="WP_193346943.1">
    <property type="nucleotide sequence ID" value="NZ_CBCSIP010000233.1"/>
</dbReference>
<feature type="region of interest" description="Disordered" evidence="3">
    <location>
        <begin position="119"/>
        <end position="150"/>
    </location>
</feature>
<name>A0ABR9PI45_9BACT</name>
<dbReference type="InterPro" id="IPR007492">
    <property type="entry name" value="LytTR_DNA-bd_dom"/>
</dbReference>
<dbReference type="PROSITE" id="PS50930">
    <property type="entry name" value="HTH_LYTTR"/>
    <property type="match status" value="1"/>
</dbReference>
<comment type="caution">
    <text evidence="6">The sequence shown here is derived from an EMBL/GenBank/DDBJ whole genome shotgun (WGS) entry which is preliminary data.</text>
</comment>
<dbReference type="InterPro" id="IPR011006">
    <property type="entry name" value="CheY-like_superfamily"/>
</dbReference>
<dbReference type="Gene3D" id="2.40.50.1020">
    <property type="entry name" value="LytTr DNA-binding domain"/>
    <property type="match status" value="1"/>
</dbReference>
<evidence type="ECO:0000256" key="2">
    <source>
        <dbReference type="PROSITE-ProRule" id="PRU00169"/>
    </source>
</evidence>
<protein>
    <submittedName>
        <fullName evidence="6">Response regulator transcription factor</fullName>
    </submittedName>
</protein>
<dbReference type="Pfam" id="PF04397">
    <property type="entry name" value="LytTR"/>
    <property type="match status" value="1"/>
</dbReference>
<feature type="domain" description="HTH LytTR-type" evidence="5">
    <location>
        <begin position="158"/>
        <end position="262"/>
    </location>
</feature>
<dbReference type="Gene3D" id="3.40.50.2300">
    <property type="match status" value="1"/>
</dbReference>
<sequence>MREPLRVLIADDELLARKRLARLLAALPDVSVCGEAVDGDSVLAAVRAGGVDVVLLDIHMPGLSGLDAMALLPQGGPHVIFCTAHAEHAVNAFEHGAVDYVLKPVEAARLQKALERARARQPVPAQAAAPASRAKNTAVPPPAAGGTGGGMGSAFARLPIPTRQGLVLVSPDAISHASLEDELVTVFTTQGDFLTDFTLNELADKLPAEQFHRVHRRALLNLAHVTRLEPLETGGYLARTARGHSVEVSRQSARELRRMLGLRKGAEDEG</sequence>
<dbReference type="SUPFAM" id="SSF52172">
    <property type="entry name" value="CheY-like"/>
    <property type="match status" value="1"/>
</dbReference>
<dbReference type="Proteomes" id="UP001516472">
    <property type="component" value="Unassembled WGS sequence"/>
</dbReference>
<dbReference type="PROSITE" id="PS50110">
    <property type="entry name" value="RESPONSE_REGULATORY"/>
    <property type="match status" value="1"/>
</dbReference>
<gene>
    <name evidence="6" type="ORF">G4177_05190</name>
</gene>
<evidence type="ECO:0000256" key="3">
    <source>
        <dbReference type="SAM" id="MobiDB-lite"/>
    </source>
</evidence>
<dbReference type="SMART" id="SM00448">
    <property type="entry name" value="REC"/>
    <property type="match status" value="1"/>
</dbReference>
<evidence type="ECO:0000313" key="6">
    <source>
        <dbReference type="EMBL" id="MBE4747575.1"/>
    </source>
</evidence>
<evidence type="ECO:0000256" key="1">
    <source>
        <dbReference type="ARBA" id="ARBA00023125"/>
    </source>
</evidence>
<organism evidence="6 7">
    <name type="scientific">Corallococcus soli</name>
    <dbReference type="NCBI Taxonomy" id="2710757"/>
    <lineage>
        <taxon>Bacteria</taxon>
        <taxon>Pseudomonadati</taxon>
        <taxon>Myxococcota</taxon>
        <taxon>Myxococcia</taxon>
        <taxon>Myxococcales</taxon>
        <taxon>Cystobacterineae</taxon>
        <taxon>Myxococcaceae</taxon>
        <taxon>Corallococcus</taxon>
    </lineage>
</organism>